<dbReference type="GO" id="GO:0005737">
    <property type="term" value="C:cytoplasm"/>
    <property type="evidence" value="ECO:0007669"/>
    <property type="project" value="UniProtKB-SubCell"/>
</dbReference>
<dbReference type="InterPro" id="IPR020565">
    <property type="entry name" value="ImidazoleglycerP_deHydtase_CS"/>
</dbReference>
<name>A0A9D1T0W0_9BACT</name>
<dbReference type="PROSITE" id="PS00955">
    <property type="entry name" value="IGP_DEHYDRATASE_2"/>
    <property type="match status" value="1"/>
</dbReference>
<dbReference type="PANTHER" id="PTHR23133">
    <property type="entry name" value="IMIDAZOLEGLYCEROL-PHOSPHATE DEHYDRATASE HIS7"/>
    <property type="match status" value="1"/>
</dbReference>
<keyword evidence="6" id="KW-0963">Cytoplasm</keyword>
<dbReference type="FunFam" id="3.30.230.40:FF:000001">
    <property type="entry name" value="Imidazoleglycerol-phosphate dehydratase HisB"/>
    <property type="match status" value="1"/>
</dbReference>
<evidence type="ECO:0000256" key="5">
    <source>
        <dbReference type="ARBA" id="ARBA00023239"/>
    </source>
</evidence>
<protein>
    <recommendedName>
        <fullName evidence="2 6">Imidazoleglycerol-phosphate dehydratase</fullName>
        <shortName evidence="6">IGPD</shortName>
        <ecNumber evidence="6 7">4.2.1.19</ecNumber>
    </recommendedName>
</protein>
<organism evidence="8 9">
    <name type="scientific">Candidatus Spyradosoma merdigallinarum</name>
    <dbReference type="NCBI Taxonomy" id="2840950"/>
    <lineage>
        <taxon>Bacteria</taxon>
        <taxon>Pseudomonadati</taxon>
        <taxon>Verrucomicrobiota</taxon>
        <taxon>Opitutia</taxon>
        <taxon>Opitutia incertae sedis</taxon>
        <taxon>Candidatus Spyradosoma</taxon>
    </lineage>
</organism>
<evidence type="ECO:0000256" key="7">
    <source>
        <dbReference type="RuleBase" id="RU000599"/>
    </source>
</evidence>
<proteinExistence type="inferred from homology"/>
<dbReference type="Gene3D" id="3.30.230.40">
    <property type="entry name" value="Imidazole glycerol phosphate dehydratase, domain 1"/>
    <property type="match status" value="2"/>
</dbReference>
<dbReference type="GO" id="GO:0004424">
    <property type="term" value="F:imidazoleglycerol-phosphate dehydratase activity"/>
    <property type="evidence" value="ECO:0007669"/>
    <property type="project" value="UniProtKB-UniRule"/>
</dbReference>
<dbReference type="Pfam" id="PF00475">
    <property type="entry name" value="IGPD"/>
    <property type="match status" value="1"/>
</dbReference>
<accession>A0A9D1T0W0</accession>
<reference evidence="8" key="2">
    <citation type="journal article" date="2021" name="PeerJ">
        <title>Extensive microbial diversity within the chicken gut microbiome revealed by metagenomics and culture.</title>
        <authorList>
            <person name="Gilroy R."/>
            <person name="Ravi A."/>
            <person name="Getino M."/>
            <person name="Pursley I."/>
            <person name="Horton D.L."/>
            <person name="Alikhan N.F."/>
            <person name="Baker D."/>
            <person name="Gharbi K."/>
            <person name="Hall N."/>
            <person name="Watson M."/>
            <person name="Adriaenssens E.M."/>
            <person name="Foster-Nyarko E."/>
            <person name="Jarju S."/>
            <person name="Secka A."/>
            <person name="Antonio M."/>
            <person name="Oren A."/>
            <person name="Chaudhuri R.R."/>
            <person name="La Ragione R."/>
            <person name="Hildebrand F."/>
            <person name="Pallen M.J."/>
        </authorList>
    </citation>
    <scope>NUCLEOTIDE SEQUENCE</scope>
    <source>
        <strain evidence="8">10669</strain>
    </source>
</reference>
<dbReference type="CDD" id="cd07914">
    <property type="entry name" value="IGPD"/>
    <property type="match status" value="1"/>
</dbReference>
<evidence type="ECO:0000313" key="8">
    <source>
        <dbReference type="EMBL" id="HIV04193.1"/>
    </source>
</evidence>
<keyword evidence="4 6" id="KW-0368">Histidine biosynthesis</keyword>
<dbReference type="InterPro" id="IPR020568">
    <property type="entry name" value="Ribosomal_Su5_D2-typ_SF"/>
</dbReference>
<dbReference type="NCBIfam" id="NF002111">
    <property type="entry name" value="PRK00951.2-1"/>
    <property type="match status" value="1"/>
</dbReference>
<dbReference type="EMBL" id="DVOG01000088">
    <property type="protein sequence ID" value="HIV04193.1"/>
    <property type="molecule type" value="Genomic_DNA"/>
</dbReference>
<dbReference type="PROSITE" id="PS00954">
    <property type="entry name" value="IGP_DEHYDRATASE_1"/>
    <property type="match status" value="1"/>
</dbReference>
<evidence type="ECO:0000256" key="2">
    <source>
        <dbReference type="ARBA" id="ARBA00016664"/>
    </source>
</evidence>
<comment type="subcellular location">
    <subcellularLocation>
        <location evidence="6 7">Cytoplasm</location>
    </subcellularLocation>
</comment>
<keyword evidence="5 6" id="KW-0456">Lyase</keyword>
<evidence type="ECO:0000256" key="3">
    <source>
        <dbReference type="ARBA" id="ARBA00022605"/>
    </source>
</evidence>
<dbReference type="EC" id="4.2.1.19" evidence="6 7"/>
<sequence length="196" mass="21559">MKRCASIERDTAETRISLGVDIDGSGKADISTGIPFFDHMLTLLARHGLLDLRVRAEGDIGVDYHHTVEDVGIVFGEAVKQALGDKRGIRRYGFFIAPMDECLARTALDLGGRPYFVYDVPAPNPMIRDFNVCLVREFFLAVANALGANVHIRLEYGEEPHHIAEAVFKCFAKALACACEINPRAADVLPSTKEVL</sequence>
<dbReference type="SUPFAM" id="SSF54211">
    <property type="entry name" value="Ribosomal protein S5 domain 2-like"/>
    <property type="match status" value="2"/>
</dbReference>
<keyword evidence="3 6" id="KW-0028">Amino-acid biosynthesis</keyword>
<dbReference type="InterPro" id="IPR000807">
    <property type="entry name" value="ImidazoleglycerolP_deHydtase"/>
</dbReference>
<evidence type="ECO:0000256" key="6">
    <source>
        <dbReference type="HAMAP-Rule" id="MF_00076"/>
    </source>
</evidence>
<dbReference type="PANTHER" id="PTHR23133:SF2">
    <property type="entry name" value="IMIDAZOLEGLYCEROL-PHOSPHATE DEHYDRATASE"/>
    <property type="match status" value="1"/>
</dbReference>
<dbReference type="Proteomes" id="UP000886812">
    <property type="component" value="Unassembled WGS sequence"/>
</dbReference>
<dbReference type="AlphaFoldDB" id="A0A9D1T0W0"/>
<comment type="caution">
    <text evidence="8">The sequence shown here is derived from an EMBL/GenBank/DDBJ whole genome shotgun (WGS) entry which is preliminary data.</text>
</comment>
<dbReference type="FunFam" id="3.30.230.40:FF:000003">
    <property type="entry name" value="Imidazoleglycerol-phosphate dehydratase HisB"/>
    <property type="match status" value="1"/>
</dbReference>
<comment type="catalytic activity">
    <reaction evidence="6 7">
        <text>D-erythro-1-(imidazol-4-yl)glycerol 3-phosphate = 3-(imidazol-4-yl)-2-oxopropyl phosphate + H2O</text>
        <dbReference type="Rhea" id="RHEA:11040"/>
        <dbReference type="ChEBI" id="CHEBI:15377"/>
        <dbReference type="ChEBI" id="CHEBI:57766"/>
        <dbReference type="ChEBI" id="CHEBI:58278"/>
        <dbReference type="EC" id="4.2.1.19"/>
    </reaction>
</comment>
<comment type="pathway">
    <text evidence="1 6 7">Amino-acid biosynthesis; L-histidine biosynthesis; L-histidine from 5-phospho-alpha-D-ribose 1-diphosphate: step 6/9.</text>
</comment>
<evidence type="ECO:0000256" key="1">
    <source>
        <dbReference type="ARBA" id="ARBA00005047"/>
    </source>
</evidence>
<dbReference type="InterPro" id="IPR038494">
    <property type="entry name" value="IGPD_sf"/>
</dbReference>
<dbReference type="NCBIfam" id="NF002114">
    <property type="entry name" value="PRK00951.2-4"/>
    <property type="match status" value="1"/>
</dbReference>
<evidence type="ECO:0000313" key="9">
    <source>
        <dbReference type="Proteomes" id="UP000886812"/>
    </source>
</evidence>
<reference evidence="8" key="1">
    <citation type="submission" date="2020-10" db="EMBL/GenBank/DDBJ databases">
        <authorList>
            <person name="Gilroy R."/>
        </authorList>
    </citation>
    <scope>NUCLEOTIDE SEQUENCE</scope>
    <source>
        <strain evidence="8">10669</strain>
    </source>
</reference>
<dbReference type="GO" id="GO:0000105">
    <property type="term" value="P:L-histidine biosynthetic process"/>
    <property type="evidence" value="ECO:0007669"/>
    <property type="project" value="UniProtKB-UniRule"/>
</dbReference>
<dbReference type="HAMAP" id="MF_00076">
    <property type="entry name" value="HisB"/>
    <property type="match status" value="1"/>
</dbReference>
<gene>
    <name evidence="6 8" type="primary">hisB</name>
    <name evidence="8" type="ORF">IAC75_03455</name>
</gene>
<evidence type="ECO:0000256" key="4">
    <source>
        <dbReference type="ARBA" id="ARBA00023102"/>
    </source>
</evidence>
<comment type="similarity">
    <text evidence="6 7">Belongs to the imidazoleglycerol-phosphate dehydratase family.</text>
</comment>